<dbReference type="AlphaFoldDB" id="H1HQV1"/>
<dbReference type="HOGENOM" id="CLU_3331458_0_0_10"/>
<keyword evidence="2" id="KW-1185">Reference proteome</keyword>
<proteinExistence type="predicted"/>
<evidence type="ECO:0000313" key="2">
    <source>
        <dbReference type="Proteomes" id="UP000003167"/>
    </source>
</evidence>
<protein>
    <submittedName>
        <fullName evidence="1">Uncharacterized protein</fullName>
    </submittedName>
</protein>
<reference evidence="1 2" key="1">
    <citation type="submission" date="2011-12" db="EMBL/GenBank/DDBJ databases">
        <title>The Genome Sequence of Prevotella maculosa OT 289.</title>
        <authorList>
            <consortium name="The Broad Institute Genome Sequencing Platform"/>
            <person name="Earl A."/>
            <person name="Ward D."/>
            <person name="Feldgarden M."/>
            <person name="Gevers D."/>
            <person name="Izard J."/>
            <person name="Blanton J.M."/>
            <person name="Mathney J."/>
            <person name="Tanner A.C."/>
            <person name="Dewhirst F.E."/>
            <person name="Young S.K."/>
            <person name="Zeng Q."/>
            <person name="Gargeya S."/>
            <person name="Fitzgerald M."/>
            <person name="Haas B."/>
            <person name="Abouelleil A."/>
            <person name="Alvarado L."/>
            <person name="Arachchi H.M."/>
            <person name="Berlin A."/>
            <person name="Chapman S.B."/>
            <person name="Gearin G."/>
            <person name="Goldberg J."/>
            <person name="Griggs A."/>
            <person name="Gujja S."/>
            <person name="Hansen M."/>
            <person name="Heiman D."/>
            <person name="Howarth C."/>
            <person name="Larimer J."/>
            <person name="Lui A."/>
            <person name="MacDonald P.J.P."/>
            <person name="McCowen C."/>
            <person name="Montmayeur A."/>
            <person name="Murphy C."/>
            <person name="Neiman D."/>
            <person name="Pearson M."/>
            <person name="Priest M."/>
            <person name="Roberts A."/>
            <person name="Saif S."/>
            <person name="Shea T."/>
            <person name="Sisk P."/>
            <person name="Stolte C."/>
            <person name="Sykes S."/>
            <person name="Wortman J."/>
            <person name="Nusbaum C."/>
            <person name="Birren B."/>
        </authorList>
    </citation>
    <scope>NUCLEOTIDE SEQUENCE [LARGE SCALE GENOMIC DNA]</scope>
    <source>
        <strain evidence="1 2">OT 289</strain>
    </source>
</reference>
<name>H1HQV1_9BACT</name>
<sequence length="38" mass="4110">MQEKGSKTLGTTCLPCLNLYSIAHDKGQPRFGLPFLSG</sequence>
<evidence type="ECO:0000313" key="1">
    <source>
        <dbReference type="EMBL" id="EHO65931.1"/>
    </source>
</evidence>
<organism evidence="1 2">
    <name type="scientific">Segatella maculosa OT 289</name>
    <dbReference type="NCBI Taxonomy" id="999422"/>
    <lineage>
        <taxon>Bacteria</taxon>
        <taxon>Pseudomonadati</taxon>
        <taxon>Bacteroidota</taxon>
        <taxon>Bacteroidia</taxon>
        <taxon>Bacteroidales</taxon>
        <taxon>Prevotellaceae</taxon>
        <taxon>Segatella</taxon>
    </lineage>
</organism>
<gene>
    <name evidence="1" type="ORF">HMPREF9944_02545</name>
</gene>
<dbReference type="Proteomes" id="UP000003167">
    <property type="component" value="Unassembled WGS sequence"/>
</dbReference>
<dbReference type="EMBL" id="AGEK01000050">
    <property type="protein sequence ID" value="EHO65931.1"/>
    <property type="molecule type" value="Genomic_DNA"/>
</dbReference>
<comment type="caution">
    <text evidence="1">The sequence shown here is derived from an EMBL/GenBank/DDBJ whole genome shotgun (WGS) entry which is preliminary data.</text>
</comment>
<dbReference type="PATRIC" id="fig|999422.3.peg.2667"/>
<accession>H1HQV1</accession>
<dbReference type="STRING" id="999422.HMPREF9944_02545"/>